<feature type="compositionally biased region" description="Pro residues" evidence="4">
    <location>
        <begin position="223"/>
        <end position="237"/>
    </location>
</feature>
<feature type="domain" description="HTH hxlR-type" evidence="5">
    <location>
        <begin position="11"/>
        <end position="109"/>
    </location>
</feature>
<dbReference type="InterPro" id="IPR036388">
    <property type="entry name" value="WH-like_DNA-bd_sf"/>
</dbReference>
<evidence type="ECO:0000256" key="2">
    <source>
        <dbReference type="ARBA" id="ARBA00023125"/>
    </source>
</evidence>
<evidence type="ECO:0000256" key="1">
    <source>
        <dbReference type="ARBA" id="ARBA00023015"/>
    </source>
</evidence>
<gene>
    <name evidence="6" type="ORF">SAMN05421504_10528</name>
</gene>
<dbReference type="GO" id="GO:0003677">
    <property type="term" value="F:DNA binding"/>
    <property type="evidence" value="ECO:0007669"/>
    <property type="project" value="UniProtKB-KW"/>
</dbReference>
<dbReference type="EMBL" id="FNON01000005">
    <property type="protein sequence ID" value="SDY28341.1"/>
    <property type="molecule type" value="Genomic_DNA"/>
</dbReference>
<organism evidence="6 7">
    <name type="scientific">Amycolatopsis xylanica</name>
    <dbReference type="NCBI Taxonomy" id="589385"/>
    <lineage>
        <taxon>Bacteria</taxon>
        <taxon>Bacillati</taxon>
        <taxon>Actinomycetota</taxon>
        <taxon>Actinomycetes</taxon>
        <taxon>Pseudonocardiales</taxon>
        <taxon>Pseudonocardiaceae</taxon>
        <taxon>Amycolatopsis</taxon>
    </lineage>
</organism>
<keyword evidence="2 6" id="KW-0238">DNA-binding</keyword>
<evidence type="ECO:0000259" key="5">
    <source>
        <dbReference type="PROSITE" id="PS51118"/>
    </source>
</evidence>
<dbReference type="InterPro" id="IPR002577">
    <property type="entry name" value="HTH_HxlR"/>
</dbReference>
<dbReference type="Gene3D" id="3.30.1050.10">
    <property type="entry name" value="SCP2 sterol-binding domain"/>
    <property type="match status" value="1"/>
</dbReference>
<keyword evidence="1" id="KW-0805">Transcription regulation</keyword>
<evidence type="ECO:0000313" key="7">
    <source>
        <dbReference type="Proteomes" id="UP000199515"/>
    </source>
</evidence>
<dbReference type="PANTHER" id="PTHR33204">
    <property type="entry name" value="TRANSCRIPTIONAL REGULATOR, MARR FAMILY"/>
    <property type="match status" value="1"/>
</dbReference>
<evidence type="ECO:0000256" key="4">
    <source>
        <dbReference type="SAM" id="MobiDB-lite"/>
    </source>
</evidence>
<dbReference type="STRING" id="589385.SAMN05421504_10528"/>
<evidence type="ECO:0000256" key="3">
    <source>
        <dbReference type="ARBA" id="ARBA00023163"/>
    </source>
</evidence>
<evidence type="ECO:0000313" key="6">
    <source>
        <dbReference type="EMBL" id="SDY28341.1"/>
    </source>
</evidence>
<dbReference type="Gene3D" id="1.10.10.10">
    <property type="entry name" value="Winged helix-like DNA-binding domain superfamily/Winged helix DNA-binding domain"/>
    <property type="match status" value="1"/>
</dbReference>
<protein>
    <submittedName>
        <fullName evidence="6">DNA-binding transcriptional regulator, HxlR family</fullName>
    </submittedName>
</protein>
<dbReference type="Pfam" id="PF01638">
    <property type="entry name" value="HxlR"/>
    <property type="match status" value="1"/>
</dbReference>
<dbReference type="PROSITE" id="PS51118">
    <property type="entry name" value="HTH_HXLR"/>
    <property type="match status" value="1"/>
</dbReference>
<feature type="region of interest" description="Disordered" evidence="4">
    <location>
        <begin position="220"/>
        <end position="260"/>
    </location>
</feature>
<name>A0A1H3IKX9_9PSEU</name>
<dbReference type="PANTHER" id="PTHR33204:SF18">
    <property type="entry name" value="TRANSCRIPTIONAL REGULATORY PROTEIN"/>
    <property type="match status" value="1"/>
</dbReference>
<keyword evidence="3" id="KW-0804">Transcription</keyword>
<accession>A0A1H3IKX9</accession>
<proteinExistence type="predicted"/>
<sequence length="260" mass="28000">MSKKRLFDDPCGIARALNAVGERWALLVVRELVFGPKRYSDLHRGLPQMSQNVLAQRLRELEADGLVRRRRLGPPAPAAVYELTERGQELEPVLRALAHWGSRAPLPEDGAAELSVDALLFALRATFDPALAGELSLRCQLDVAGDRFRITVAGGRLELDRGEHAEPEAWLTAAEAATLRDLVFAGAALHDAVERADAEVAGDTARLAALLRCFPAAVRYPAPQDPGPPDPVSPGPVSPSTESPNAEHPDPAVSARSRRG</sequence>
<dbReference type="InterPro" id="IPR036390">
    <property type="entry name" value="WH_DNA-bd_sf"/>
</dbReference>
<dbReference type="AlphaFoldDB" id="A0A1H3IKX9"/>
<dbReference type="SUPFAM" id="SSF55718">
    <property type="entry name" value="SCP-like"/>
    <property type="match status" value="1"/>
</dbReference>
<dbReference type="SUPFAM" id="SSF46785">
    <property type="entry name" value="Winged helix' DNA-binding domain"/>
    <property type="match status" value="1"/>
</dbReference>
<dbReference type="Proteomes" id="UP000199515">
    <property type="component" value="Unassembled WGS sequence"/>
</dbReference>
<keyword evidence="7" id="KW-1185">Reference proteome</keyword>
<dbReference type="InterPro" id="IPR036527">
    <property type="entry name" value="SCP2_sterol-bd_dom_sf"/>
</dbReference>
<dbReference type="RefSeq" id="WP_176968766.1">
    <property type="nucleotide sequence ID" value="NZ_FNON01000005.1"/>
</dbReference>
<reference evidence="6 7" key="1">
    <citation type="submission" date="2016-10" db="EMBL/GenBank/DDBJ databases">
        <authorList>
            <person name="de Groot N.N."/>
        </authorList>
    </citation>
    <scope>NUCLEOTIDE SEQUENCE [LARGE SCALE GENOMIC DNA]</scope>
    <source>
        <strain evidence="6 7">CPCC 202699</strain>
    </source>
</reference>